<dbReference type="Proteomes" id="UP000636661">
    <property type="component" value="Unassembled WGS sequence"/>
</dbReference>
<dbReference type="EMBL" id="BMTP01000020">
    <property type="protein sequence ID" value="GGU62677.1"/>
    <property type="molecule type" value="Genomic_DNA"/>
</dbReference>
<name>A0A918I3E4_9ACTN</name>
<dbReference type="AlphaFoldDB" id="A0A918I3E4"/>
<evidence type="ECO:0008006" key="3">
    <source>
        <dbReference type="Google" id="ProtNLM"/>
    </source>
</evidence>
<keyword evidence="2" id="KW-1185">Reference proteome</keyword>
<protein>
    <recommendedName>
        <fullName evidence="3">Mucin-1</fullName>
    </recommendedName>
</protein>
<evidence type="ECO:0000313" key="1">
    <source>
        <dbReference type="EMBL" id="GGU62677.1"/>
    </source>
</evidence>
<proteinExistence type="predicted"/>
<accession>A0A918I3E4</accession>
<gene>
    <name evidence="1" type="ORF">GCM10010274_59360</name>
</gene>
<reference evidence="1" key="2">
    <citation type="submission" date="2020-09" db="EMBL/GenBank/DDBJ databases">
        <authorList>
            <person name="Sun Q."/>
            <person name="Ohkuma M."/>
        </authorList>
    </citation>
    <scope>NUCLEOTIDE SEQUENCE</scope>
    <source>
        <strain evidence="1">JCM 4391</strain>
    </source>
</reference>
<reference evidence="1" key="1">
    <citation type="journal article" date="2014" name="Int. J. Syst. Evol. Microbiol.">
        <title>Complete genome sequence of Corynebacterium casei LMG S-19264T (=DSM 44701T), isolated from a smear-ripened cheese.</title>
        <authorList>
            <consortium name="US DOE Joint Genome Institute (JGI-PGF)"/>
            <person name="Walter F."/>
            <person name="Albersmeier A."/>
            <person name="Kalinowski J."/>
            <person name="Ruckert C."/>
        </authorList>
    </citation>
    <scope>NUCLEOTIDE SEQUENCE</scope>
    <source>
        <strain evidence="1">JCM 4391</strain>
    </source>
</reference>
<dbReference type="RefSeq" id="WP_189554361.1">
    <property type="nucleotide sequence ID" value="NZ_BMTP01000020.1"/>
</dbReference>
<evidence type="ECO:0000313" key="2">
    <source>
        <dbReference type="Proteomes" id="UP000636661"/>
    </source>
</evidence>
<comment type="caution">
    <text evidence="1">The sequence shown here is derived from an EMBL/GenBank/DDBJ whole genome shotgun (WGS) entry which is preliminary data.</text>
</comment>
<organism evidence="1 2">
    <name type="scientific">Streptomyces lavendofoliae</name>
    <dbReference type="NCBI Taxonomy" id="67314"/>
    <lineage>
        <taxon>Bacteria</taxon>
        <taxon>Bacillati</taxon>
        <taxon>Actinomycetota</taxon>
        <taxon>Actinomycetes</taxon>
        <taxon>Kitasatosporales</taxon>
        <taxon>Streptomycetaceae</taxon>
        <taxon>Streptomyces</taxon>
    </lineage>
</organism>
<sequence>MQKIPTLYIRDLTARPAHVTPTVTPGCEWVLAGEGTPTRKWDGTCTMLDHDGTWWARREVKPGKTPPPGFRPLSTDPATGKTVGWEPVAQSAFAKLHAEALRNSTASTPGTYELLGPKINGNPDRFDAHLLMPHGWAPLSVRQDLATVPRDYDALRAWLHARPYEGIVWHHRDGRRAKIKAADYPRQDQP</sequence>